<evidence type="ECO:0000313" key="5">
    <source>
        <dbReference type="Proteomes" id="UP000307217"/>
    </source>
</evidence>
<reference evidence="4 5" key="2">
    <citation type="submission" date="2019-06" db="EMBL/GenBank/DDBJ databases">
        <title>Co-occurence of chitin degradation, pigmentation and bioactivity in marine Pseudoalteromonas.</title>
        <authorList>
            <person name="Sonnenschein E.C."/>
            <person name="Bech P.K."/>
        </authorList>
    </citation>
    <scope>NUCLEOTIDE SEQUENCE [LARGE SCALE GENOMIC DNA]</scope>
    <source>
        <strain evidence="5">S3790</strain>
        <strain evidence="4">S3895</strain>
    </source>
</reference>
<keyword evidence="1" id="KW-1133">Transmembrane helix</keyword>
<feature type="transmembrane region" description="Helical" evidence="1">
    <location>
        <begin position="32"/>
        <end position="49"/>
    </location>
</feature>
<name>A0A5S3VAY5_9GAMM</name>
<dbReference type="Proteomes" id="UP000307217">
    <property type="component" value="Unassembled WGS sequence"/>
</dbReference>
<dbReference type="OrthoDB" id="6305805at2"/>
<keyword evidence="1" id="KW-0472">Membrane</keyword>
<evidence type="ECO:0000313" key="2">
    <source>
        <dbReference type="EMBL" id="TMO69106.1"/>
    </source>
</evidence>
<feature type="transmembrane region" description="Helical" evidence="1">
    <location>
        <begin position="9"/>
        <end position="26"/>
    </location>
</feature>
<evidence type="ECO:0000313" key="3">
    <source>
        <dbReference type="EMBL" id="TMO79097.1"/>
    </source>
</evidence>
<organism evidence="2 5">
    <name type="scientific">Pseudoalteromonas aurantia</name>
    <dbReference type="NCBI Taxonomy" id="43654"/>
    <lineage>
        <taxon>Bacteria</taxon>
        <taxon>Pseudomonadati</taxon>
        <taxon>Pseudomonadota</taxon>
        <taxon>Gammaproteobacteria</taxon>
        <taxon>Alteromonadales</taxon>
        <taxon>Pseudoalteromonadaceae</taxon>
        <taxon>Pseudoalteromonas</taxon>
    </lineage>
</organism>
<dbReference type="AlphaFoldDB" id="A0A5S3VAY5"/>
<protein>
    <submittedName>
        <fullName evidence="2">Uncharacterized protein</fullName>
    </submittedName>
</protein>
<reference evidence="4 5" key="1">
    <citation type="submission" date="2018-01" db="EMBL/GenBank/DDBJ databases">
        <authorList>
            <person name="Paulsen S."/>
            <person name="Gram L.K."/>
        </authorList>
    </citation>
    <scope>NUCLEOTIDE SEQUENCE [LARGE SCALE GENOMIC DNA]</scope>
    <source>
        <strain evidence="2 5">S3790</strain>
        <strain evidence="3 4">S3895</strain>
    </source>
</reference>
<proteinExistence type="predicted"/>
<dbReference type="Proteomes" id="UP000307164">
    <property type="component" value="Unassembled WGS sequence"/>
</dbReference>
<keyword evidence="1" id="KW-0812">Transmembrane</keyword>
<keyword evidence="4" id="KW-1185">Reference proteome</keyword>
<reference evidence="2" key="3">
    <citation type="submission" date="2019-09" db="EMBL/GenBank/DDBJ databases">
        <title>Co-occurence of chitin degradation, pigmentation and bioactivity in marine Pseudoalteromonas.</title>
        <authorList>
            <person name="Sonnenschein E.C."/>
            <person name="Bech P.K."/>
        </authorList>
    </citation>
    <scope>NUCLEOTIDE SEQUENCE</scope>
    <source>
        <strain evidence="2">S3790</strain>
        <strain evidence="3">S3895</strain>
    </source>
</reference>
<dbReference type="EMBL" id="PNBX01000024">
    <property type="protein sequence ID" value="TMO69106.1"/>
    <property type="molecule type" value="Genomic_DNA"/>
</dbReference>
<dbReference type="EMBL" id="PNBW01000002">
    <property type="protein sequence ID" value="TMO79097.1"/>
    <property type="molecule type" value="Genomic_DNA"/>
</dbReference>
<evidence type="ECO:0000313" key="4">
    <source>
        <dbReference type="Proteomes" id="UP000307164"/>
    </source>
</evidence>
<comment type="caution">
    <text evidence="2">The sequence shown here is derived from an EMBL/GenBank/DDBJ whole genome shotgun (WGS) entry which is preliminary data.</text>
</comment>
<gene>
    <name evidence="2" type="ORF">CWC19_06645</name>
    <name evidence="3" type="ORF">CWC20_00325</name>
</gene>
<accession>A0A5S3VAY5</accession>
<sequence>MKKTKVNPLVSHFTIAFILLATLWIFVSEKDLLVLGNSLILVYVVYALGSRVMPRKPKK</sequence>
<evidence type="ECO:0000256" key="1">
    <source>
        <dbReference type="SAM" id="Phobius"/>
    </source>
</evidence>